<keyword evidence="1" id="KW-0233">DNA recombination</keyword>
<dbReference type="Pfam" id="PF05970">
    <property type="entry name" value="PIF1"/>
    <property type="match status" value="1"/>
</dbReference>
<evidence type="ECO:0000313" key="3">
    <source>
        <dbReference type="EMBL" id="GFN83214.1"/>
    </source>
</evidence>
<dbReference type="GO" id="GO:0016787">
    <property type="term" value="F:hydrolase activity"/>
    <property type="evidence" value="ECO:0007669"/>
    <property type="project" value="UniProtKB-KW"/>
</dbReference>
<dbReference type="Gene3D" id="3.40.50.300">
    <property type="entry name" value="P-loop containing nucleotide triphosphate hydrolases"/>
    <property type="match status" value="1"/>
</dbReference>
<comment type="cofactor">
    <cofactor evidence="1">
        <name>Mg(2+)</name>
        <dbReference type="ChEBI" id="CHEBI:18420"/>
    </cofactor>
</comment>
<gene>
    <name evidence="3" type="ORF">PoB_000972000</name>
</gene>
<dbReference type="GO" id="GO:0043139">
    <property type="term" value="F:5'-3' DNA helicase activity"/>
    <property type="evidence" value="ECO:0007669"/>
    <property type="project" value="UniProtKB-EC"/>
</dbReference>
<keyword evidence="1" id="KW-0547">Nucleotide-binding</keyword>
<keyword evidence="1" id="KW-0234">DNA repair</keyword>
<dbReference type="EC" id="5.6.2.3" evidence="1"/>
<name>A0AAV3YL31_9GAST</name>
<dbReference type="GO" id="GO:0005524">
    <property type="term" value="F:ATP binding"/>
    <property type="evidence" value="ECO:0007669"/>
    <property type="project" value="UniProtKB-KW"/>
</dbReference>
<comment type="caution">
    <text evidence="3">The sequence shown here is derived from an EMBL/GenBank/DDBJ whole genome shotgun (WGS) entry which is preliminary data.</text>
</comment>
<reference evidence="3 4" key="1">
    <citation type="journal article" date="2021" name="Elife">
        <title>Chloroplast acquisition without the gene transfer in kleptoplastic sea slugs, Plakobranchus ocellatus.</title>
        <authorList>
            <person name="Maeda T."/>
            <person name="Takahashi S."/>
            <person name="Yoshida T."/>
            <person name="Shimamura S."/>
            <person name="Takaki Y."/>
            <person name="Nagai Y."/>
            <person name="Toyoda A."/>
            <person name="Suzuki Y."/>
            <person name="Arimoto A."/>
            <person name="Ishii H."/>
            <person name="Satoh N."/>
            <person name="Nishiyama T."/>
            <person name="Hasebe M."/>
            <person name="Maruyama T."/>
            <person name="Minagawa J."/>
            <person name="Obokata J."/>
            <person name="Shigenobu S."/>
        </authorList>
    </citation>
    <scope>NUCLEOTIDE SEQUENCE [LARGE SCALE GENOMIC DNA]</scope>
</reference>
<comment type="catalytic activity">
    <reaction evidence="1">
        <text>ATP + H2O = ADP + phosphate + H(+)</text>
        <dbReference type="Rhea" id="RHEA:13065"/>
        <dbReference type="ChEBI" id="CHEBI:15377"/>
        <dbReference type="ChEBI" id="CHEBI:15378"/>
        <dbReference type="ChEBI" id="CHEBI:30616"/>
        <dbReference type="ChEBI" id="CHEBI:43474"/>
        <dbReference type="ChEBI" id="CHEBI:456216"/>
        <dbReference type="EC" id="5.6.2.3"/>
    </reaction>
</comment>
<proteinExistence type="inferred from homology"/>
<evidence type="ECO:0000256" key="1">
    <source>
        <dbReference type="RuleBase" id="RU363044"/>
    </source>
</evidence>
<evidence type="ECO:0000259" key="2">
    <source>
        <dbReference type="Pfam" id="PF05970"/>
    </source>
</evidence>
<keyword evidence="1" id="KW-0347">Helicase</keyword>
<protein>
    <recommendedName>
        <fullName evidence="1">ATP-dependent DNA helicase</fullName>
        <ecNumber evidence="1">5.6.2.3</ecNumber>
    </recommendedName>
</protein>
<sequence>MMSFKEDNQELSARNLTFDSENLKETANQQYPKLNDKNVYYAAIEAIMQKQGQIIALDASEGTGKTHTIRLILEAVRSCKKIALAAASFRDCRYSSFQWQDIT</sequence>
<organism evidence="3 4">
    <name type="scientific">Plakobranchus ocellatus</name>
    <dbReference type="NCBI Taxonomy" id="259542"/>
    <lineage>
        <taxon>Eukaryota</taxon>
        <taxon>Metazoa</taxon>
        <taxon>Spiralia</taxon>
        <taxon>Lophotrochozoa</taxon>
        <taxon>Mollusca</taxon>
        <taxon>Gastropoda</taxon>
        <taxon>Heterobranchia</taxon>
        <taxon>Euthyneura</taxon>
        <taxon>Panpulmonata</taxon>
        <taxon>Sacoglossa</taxon>
        <taxon>Placobranchoidea</taxon>
        <taxon>Plakobranchidae</taxon>
        <taxon>Plakobranchus</taxon>
    </lineage>
</organism>
<dbReference type="InterPro" id="IPR027417">
    <property type="entry name" value="P-loop_NTPase"/>
</dbReference>
<keyword evidence="1" id="KW-0227">DNA damage</keyword>
<keyword evidence="4" id="KW-1185">Reference proteome</keyword>
<accession>A0AAV3YL31</accession>
<feature type="domain" description="DNA helicase Pif1-like DEAD-box helicase" evidence="2">
    <location>
        <begin position="35"/>
        <end position="88"/>
    </location>
</feature>
<keyword evidence="1" id="KW-0067">ATP-binding</keyword>
<dbReference type="SUPFAM" id="SSF52540">
    <property type="entry name" value="P-loop containing nucleoside triphosphate hydrolases"/>
    <property type="match status" value="1"/>
</dbReference>
<dbReference type="GO" id="GO:0006310">
    <property type="term" value="P:DNA recombination"/>
    <property type="evidence" value="ECO:0007669"/>
    <property type="project" value="UniProtKB-KW"/>
</dbReference>
<dbReference type="GO" id="GO:0006281">
    <property type="term" value="P:DNA repair"/>
    <property type="evidence" value="ECO:0007669"/>
    <property type="project" value="UniProtKB-KW"/>
</dbReference>
<dbReference type="InterPro" id="IPR010285">
    <property type="entry name" value="DNA_helicase_pif1-like_DEAD"/>
</dbReference>
<keyword evidence="1" id="KW-0378">Hydrolase</keyword>
<evidence type="ECO:0000313" key="4">
    <source>
        <dbReference type="Proteomes" id="UP000735302"/>
    </source>
</evidence>
<dbReference type="AlphaFoldDB" id="A0AAV3YL31"/>
<dbReference type="EMBL" id="BLXT01001109">
    <property type="protein sequence ID" value="GFN83214.1"/>
    <property type="molecule type" value="Genomic_DNA"/>
</dbReference>
<comment type="similarity">
    <text evidence="1">Belongs to the helicase family.</text>
</comment>
<dbReference type="Proteomes" id="UP000735302">
    <property type="component" value="Unassembled WGS sequence"/>
</dbReference>
<dbReference type="GO" id="GO:0000723">
    <property type="term" value="P:telomere maintenance"/>
    <property type="evidence" value="ECO:0007669"/>
    <property type="project" value="InterPro"/>
</dbReference>